<dbReference type="AlphaFoldDB" id="A0A0D9QNZ0"/>
<dbReference type="GeneID" id="24266959"/>
<keyword evidence="10" id="KW-1185">Reference proteome</keyword>
<dbReference type="EMBL" id="KQ001658">
    <property type="protein sequence ID" value="KJP88764.1"/>
    <property type="molecule type" value="Genomic_DNA"/>
</dbReference>
<feature type="transmembrane region" description="Helical" evidence="7">
    <location>
        <begin position="959"/>
        <end position="979"/>
    </location>
</feature>
<evidence type="ECO:0000313" key="9">
    <source>
        <dbReference type="EMBL" id="KJP88764.1"/>
    </source>
</evidence>
<keyword evidence="4 7" id="KW-1133">Transmembrane helix</keyword>
<dbReference type="OMA" id="NEHYNEH"/>
<accession>A0A0D9QNZ0</accession>
<evidence type="ECO:0000256" key="1">
    <source>
        <dbReference type="ARBA" id="ARBA00004128"/>
    </source>
</evidence>
<evidence type="ECO:0000256" key="7">
    <source>
        <dbReference type="SAM" id="Phobius"/>
    </source>
</evidence>
<keyword evidence="2" id="KW-0926">Vacuole</keyword>
<proteinExistence type="predicted"/>
<dbReference type="Gene3D" id="3.20.100.30">
    <property type="entry name" value="VTC, catalytic tunnel domain"/>
    <property type="match status" value="1"/>
</dbReference>
<feature type="compositionally biased region" description="Basic and acidic residues" evidence="6">
    <location>
        <begin position="721"/>
        <end position="732"/>
    </location>
</feature>
<dbReference type="GO" id="GO:0005774">
    <property type="term" value="C:vacuolar membrane"/>
    <property type="evidence" value="ECO:0007669"/>
    <property type="project" value="UniProtKB-SubCell"/>
</dbReference>
<keyword evidence="3 7" id="KW-0812">Transmembrane</keyword>
<dbReference type="Proteomes" id="UP000054561">
    <property type="component" value="Unassembled WGS sequence"/>
</dbReference>
<feature type="compositionally biased region" description="Basic residues" evidence="6">
    <location>
        <begin position="629"/>
        <end position="642"/>
    </location>
</feature>
<evidence type="ECO:0000256" key="5">
    <source>
        <dbReference type="ARBA" id="ARBA00023136"/>
    </source>
</evidence>
<feature type="transmembrane region" description="Helical" evidence="7">
    <location>
        <begin position="918"/>
        <end position="939"/>
    </location>
</feature>
<comment type="subcellular location">
    <subcellularLocation>
        <location evidence="1">Vacuole membrane</location>
        <topology evidence="1">Multi-pass membrane protein</topology>
    </subcellularLocation>
</comment>
<feature type="region of interest" description="Disordered" evidence="6">
    <location>
        <begin position="796"/>
        <end position="815"/>
    </location>
</feature>
<feature type="compositionally biased region" description="Basic and acidic residues" evidence="6">
    <location>
        <begin position="227"/>
        <end position="236"/>
    </location>
</feature>
<dbReference type="CDD" id="cd14447">
    <property type="entry name" value="SPX"/>
    <property type="match status" value="1"/>
</dbReference>
<dbReference type="VEuPathDB" id="PlasmoDB:AK88_01645"/>
<dbReference type="PANTHER" id="PTHR46140">
    <property type="entry name" value="VACUOLAR TRANSPORTER CHAPERONE 1-RELATED"/>
    <property type="match status" value="1"/>
</dbReference>
<evidence type="ECO:0000256" key="4">
    <source>
        <dbReference type="ARBA" id="ARBA00022989"/>
    </source>
</evidence>
<feature type="region of interest" description="Disordered" evidence="6">
    <location>
        <begin position="206"/>
        <end position="249"/>
    </location>
</feature>
<protein>
    <recommendedName>
        <fullName evidence="8">SPX domain-containing protein</fullName>
    </recommendedName>
</protein>
<feature type="region of interest" description="Disordered" evidence="6">
    <location>
        <begin position="622"/>
        <end position="732"/>
    </location>
</feature>
<evidence type="ECO:0000259" key="8">
    <source>
        <dbReference type="PROSITE" id="PS51382"/>
    </source>
</evidence>
<sequence length="986" mass="113036">MKFSKKLQERAHPKYREHYIAYKELKKAIRLITGKDTSTFTIKEVTTNFGGTRALSGTEYQSAESRFQSILNSELNKINNFTKQMIKEWYDDAHMCLQKLKKKKKKKNSLVDLSQVMNKLNELGKFLKFLESYRILNFTGFRKITKKFDKHNDKVVSSSFYITVVIKSFFMSCDMNLLVCILSLCYKHYRACRNLGCGQDDTGDNVEGESTHHGLPTTTTQALSPRPPEEHPHSDVHGAATSTSNLEEKKKKNENVFSHGGNATPAAPNESVHPAVHTEKKQNPRQVIKNTKYIVKAQDLITVKVEICKYYTFHYYDLKENELMPPFESFIKLISTSKIRNDLTTIYFDDASFTQYHKYVNRSCEQGDSTSHCVRLRYYCYIDAEKESTKTVIQNFNLFEPSCDVNEKYVFAKDVPQENLTIGCVNDLYNLKKGDASGNSHSSFQGADSTQLQHYEKCISEIEKNHLTSCLKSKLNRIHFGDENVSGYIDENICYWVHTNKGAIHKCEEVDSLEADHSELDEPNRVKQHNDIVSESGNREEEPTTKEKRKYAYFDYAVVDVTLKELSSRDFSFQLNHLGVVKEIWGYSSYLQGISMLYSHRISTAPHWRIYTHPEWDKLNKGETSIRGMNKKKQRNKKKEKKTKKEDEGVELGKNTSEEKERENKKSSSGSRSSRSETLNQDKESNQSILSGEEEEEDDEEEEEEDKNTELSSSENTIEYTEGRVENNRNGKNEEWKKGITYTGASARIAHESEVIFRNEVERNKPISSAHHFHVNIDNVDNADYCTNRGSYIGPPYSGDSSNNLRKKSNQKDKQCTIRHPLAEDNNLYEPLLDPMEETTSSKGNISSSCGITSFFKKIFFCKNKTVDIKKPKTAVVRVEPKTFFANERTLLQWLNTSVLLSTISITLLNFSNSYGFASGVIMAPVAIFFILYSFHIYLKRAEALTNKEPINYTDKVGPGVLVITLTFALSTVVILNMYSRLKGEV</sequence>
<dbReference type="RefSeq" id="XP_012334703.1">
    <property type="nucleotide sequence ID" value="XM_012479280.1"/>
</dbReference>
<feature type="compositionally biased region" description="Acidic residues" evidence="6">
    <location>
        <begin position="692"/>
        <end position="707"/>
    </location>
</feature>
<dbReference type="InterPro" id="IPR051572">
    <property type="entry name" value="VTC_Complex_Subunit"/>
</dbReference>
<dbReference type="InterPro" id="IPR003807">
    <property type="entry name" value="DUF202"/>
</dbReference>
<dbReference type="GO" id="GO:0006799">
    <property type="term" value="P:polyphosphate biosynthetic process"/>
    <property type="evidence" value="ECO:0007669"/>
    <property type="project" value="UniProtKB-ARBA"/>
</dbReference>
<name>A0A0D9QNZ0_PLAFR</name>
<evidence type="ECO:0000313" key="10">
    <source>
        <dbReference type="Proteomes" id="UP000054561"/>
    </source>
</evidence>
<evidence type="ECO:0000256" key="3">
    <source>
        <dbReference type="ARBA" id="ARBA00022692"/>
    </source>
</evidence>
<feature type="compositionally biased region" description="Polar residues" evidence="6">
    <location>
        <begin position="710"/>
        <end position="719"/>
    </location>
</feature>
<organism evidence="9 10">
    <name type="scientific">Plasmodium fragile</name>
    <dbReference type="NCBI Taxonomy" id="5857"/>
    <lineage>
        <taxon>Eukaryota</taxon>
        <taxon>Sar</taxon>
        <taxon>Alveolata</taxon>
        <taxon>Apicomplexa</taxon>
        <taxon>Aconoidasida</taxon>
        <taxon>Haemosporida</taxon>
        <taxon>Plasmodiidae</taxon>
        <taxon>Plasmodium</taxon>
        <taxon>Plasmodium (Plasmodium)</taxon>
    </lineage>
</organism>
<dbReference type="PROSITE" id="PS51382">
    <property type="entry name" value="SPX"/>
    <property type="match status" value="1"/>
</dbReference>
<evidence type="ECO:0000256" key="2">
    <source>
        <dbReference type="ARBA" id="ARBA00022554"/>
    </source>
</evidence>
<dbReference type="InterPro" id="IPR042267">
    <property type="entry name" value="VTC_sf"/>
</dbReference>
<gene>
    <name evidence="9" type="ORF">AK88_01645</name>
</gene>
<dbReference type="OrthoDB" id="2243669at2759"/>
<reference evidence="9 10" key="1">
    <citation type="submission" date="2014-03" db="EMBL/GenBank/DDBJ databases">
        <title>The Genome Sequence of Plasmodium fragile nilgiri.</title>
        <authorList>
            <consortium name="The Broad Institute Genomics Platform"/>
            <consortium name="The Broad Institute Genome Sequencing Center for Infectious Disease"/>
            <person name="Neafsey D."/>
            <person name="Duraisingh M."/>
            <person name="Young S.K."/>
            <person name="Zeng Q."/>
            <person name="Gargeya S."/>
            <person name="Abouelleil A."/>
            <person name="Alvarado L."/>
            <person name="Chapman S.B."/>
            <person name="Gainer-Dewar J."/>
            <person name="Goldberg J."/>
            <person name="Griggs A."/>
            <person name="Gujja S."/>
            <person name="Hansen M."/>
            <person name="Howarth C."/>
            <person name="Imamovic A."/>
            <person name="Larimer J."/>
            <person name="Pearson M."/>
            <person name="Poon T.W."/>
            <person name="Priest M."/>
            <person name="Roberts A."/>
            <person name="Saif S."/>
            <person name="Shea T."/>
            <person name="Sykes S."/>
            <person name="Wortman J."/>
            <person name="Nusbaum C."/>
            <person name="Birren B."/>
        </authorList>
    </citation>
    <scope>NUCLEOTIDE SEQUENCE [LARGE SCALE GENOMIC DNA]</scope>
    <source>
        <strain evidence="10">nilgiri</strain>
    </source>
</reference>
<dbReference type="InterPro" id="IPR004331">
    <property type="entry name" value="SPX_dom"/>
</dbReference>
<dbReference type="PANTHER" id="PTHR46140:SF1">
    <property type="entry name" value="VACUOLAR TRANSPORTER CHAPERONE COMPLEX SUBUNIT 4-RELATED"/>
    <property type="match status" value="1"/>
</dbReference>
<keyword evidence="5 7" id="KW-0472">Membrane</keyword>
<feature type="compositionally biased region" description="Low complexity" evidence="6">
    <location>
        <begin position="667"/>
        <end position="677"/>
    </location>
</feature>
<evidence type="ECO:0000256" key="6">
    <source>
        <dbReference type="SAM" id="MobiDB-lite"/>
    </source>
</evidence>
<feature type="domain" description="SPX" evidence="8">
    <location>
        <begin position="1"/>
        <end position="162"/>
    </location>
</feature>
<feature type="compositionally biased region" description="Basic and acidic residues" evidence="6">
    <location>
        <begin position="656"/>
        <end position="666"/>
    </location>
</feature>
<dbReference type="Pfam" id="PF02656">
    <property type="entry name" value="DUF202"/>
    <property type="match status" value="1"/>
</dbReference>